<name>A0ABQ0BQN8_9FIRM</name>
<feature type="transmembrane region" description="Helical" evidence="1">
    <location>
        <begin position="85"/>
        <end position="106"/>
    </location>
</feature>
<sequence length="259" mass="28818">MKDRKLSKKIREIPIPDYEEDAFLRTLSAAKEADLHPERKRVTKAEFFAGQVHFISKRVWALKLLLTGLLLLGILETELRFDSSAWPLISVTAPILCLVNVNELCHICRPGMREILQTARYSLREQLLVRLLLFGGLDGAVCLAGAVLASGVTAGLFLQAILYFAAPFSVMCAGCMAVLGRCRDENALWYCTAWGGFLVVVINMLRSTSIPVYETDRVFAWGITAALGMAVTIREINRLLKYMGGNYHEINYGTADKTV</sequence>
<protein>
    <submittedName>
        <fullName evidence="2">Uncharacterized protein</fullName>
    </submittedName>
</protein>
<dbReference type="EMBL" id="BAABZQ010000001">
    <property type="protein sequence ID" value="GAA6498837.1"/>
    <property type="molecule type" value="Genomic_DNA"/>
</dbReference>
<gene>
    <name evidence="2" type="ORF">K340107D12_16530</name>
</gene>
<proteinExistence type="predicted"/>
<keyword evidence="3" id="KW-1185">Reference proteome</keyword>
<keyword evidence="1" id="KW-0812">Transmembrane</keyword>
<evidence type="ECO:0000313" key="3">
    <source>
        <dbReference type="Proteomes" id="UP001600941"/>
    </source>
</evidence>
<keyword evidence="1" id="KW-1133">Transmembrane helix</keyword>
<feature type="transmembrane region" description="Helical" evidence="1">
    <location>
        <begin position="218"/>
        <end position="236"/>
    </location>
</feature>
<feature type="transmembrane region" description="Helical" evidence="1">
    <location>
        <begin position="187"/>
        <end position="206"/>
    </location>
</feature>
<accession>A0ABQ0BQN8</accession>
<reference evidence="2 3" key="1">
    <citation type="submission" date="2024-04" db="EMBL/GenBank/DDBJ databases">
        <title>Defined microbial consortia suppress multidrug-resistant proinflammatory Enterobacteriaceae via ecological control.</title>
        <authorList>
            <person name="Furuichi M."/>
            <person name="Kawaguchi T."/>
            <person name="Pust M."/>
            <person name="Yasuma K."/>
            <person name="Plichta D."/>
            <person name="Hasegawa N."/>
            <person name="Ohya T."/>
            <person name="Bhattarai S."/>
            <person name="Sasajima S."/>
            <person name="Aoto Y."/>
            <person name="Tuganbaev T."/>
            <person name="Yaginuma M."/>
            <person name="Ueda M."/>
            <person name="Okahashi N."/>
            <person name="Amafuji K."/>
            <person name="Kiridooshi Y."/>
            <person name="Sugita K."/>
            <person name="Strazar M."/>
            <person name="Skelly A."/>
            <person name="Suda W."/>
            <person name="Hattori M."/>
            <person name="Nakamoto N."/>
            <person name="Caballero S."/>
            <person name="Norman J."/>
            <person name="Olle B."/>
            <person name="Tanoue T."/>
            <person name="Arita M."/>
            <person name="Bucci V."/>
            <person name="Atarashi K."/>
            <person name="Xavier R."/>
            <person name="Honda K."/>
        </authorList>
    </citation>
    <scope>NUCLEOTIDE SEQUENCE [LARGE SCALE GENOMIC DNA]</scope>
    <source>
        <strain evidence="3">k34-0107-D12</strain>
    </source>
</reference>
<organism evidence="2 3">
    <name type="scientific">Blautia parvula</name>
    <dbReference type="NCBI Taxonomy" id="2877527"/>
    <lineage>
        <taxon>Bacteria</taxon>
        <taxon>Bacillati</taxon>
        <taxon>Bacillota</taxon>
        <taxon>Clostridia</taxon>
        <taxon>Lachnospirales</taxon>
        <taxon>Lachnospiraceae</taxon>
        <taxon>Blautia</taxon>
    </lineage>
</organism>
<dbReference type="Proteomes" id="UP001600941">
    <property type="component" value="Unassembled WGS sequence"/>
</dbReference>
<keyword evidence="1" id="KW-0472">Membrane</keyword>
<feature type="transmembrane region" description="Helical" evidence="1">
    <location>
        <begin position="60"/>
        <end position="79"/>
    </location>
</feature>
<feature type="transmembrane region" description="Helical" evidence="1">
    <location>
        <begin position="160"/>
        <end position="180"/>
    </location>
</feature>
<dbReference type="RefSeq" id="WP_033143605.1">
    <property type="nucleotide sequence ID" value="NZ_BAABZQ010000001.1"/>
</dbReference>
<evidence type="ECO:0000256" key="1">
    <source>
        <dbReference type="SAM" id="Phobius"/>
    </source>
</evidence>
<feature type="transmembrane region" description="Helical" evidence="1">
    <location>
        <begin position="127"/>
        <end position="148"/>
    </location>
</feature>
<evidence type="ECO:0000313" key="2">
    <source>
        <dbReference type="EMBL" id="GAA6498837.1"/>
    </source>
</evidence>
<comment type="caution">
    <text evidence="2">The sequence shown here is derived from an EMBL/GenBank/DDBJ whole genome shotgun (WGS) entry which is preliminary data.</text>
</comment>